<dbReference type="PANTHER" id="PTHR34857">
    <property type="entry name" value="SLL0384 PROTEIN"/>
    <property type="match status" value="1"/>
</dbReference>
<feature type="transmembrane region" description="Helical" evidence="6">
    <location>
        <begin position="51"/>
        <end position="69"/>
    </location>
</feature>
<evidence type="ECO:0000313" key="7">
    <source>
        <dbReference type="EMBL" id="UTJ06033.1"/>
    </source>
</evidence>
<keyword evidence="4 6" id="KW-1133">Transmembrane helix</keyword>
<comment type="subcellular location">
    <subcellularLocation>
        <location evidence="1">Membrane</location>
        <topology evidence="1">Multi-pass membrane protein</topology>
    </subcellularLocation>
</comment>
<keyword evidence="3 6" id="KW-0812">Transmembrane</keyword>
<proteinExistence type="predicted"/>
<feature type="transmembrane region" description="Helical" evidence="6">
    <location>
        <begin position="6"/>
        <end position="39"/>
    </location>
</feature>
<organism evidence="7 8">
    <name type="scientific">Arcobacter roscoffensis</name>
    <dbReference type="NCBI Taxonomy" id="2961520"/>
    <lineage>
        <taxon>Bacteria</taxon>
        <taxon>Pseudomonadati</taxon>
        <taxon>Campylobacterota</taxon>
        <taxon>Epsilonproteobacteria</taxon>
        <taxon>Campylobacterales</taxon>
        <taxon>Arcobacteraceae</taxon>
        <taxon>Arcobacter</taxon>
    </lineage>
</organism>
<evidence type="ECO:0000313" key="8">
    <source>
        <dbReference type="Proteomes" id="UP001060012"/>
    </source>
</evidence>
<dbReference type="CDD" id="cd16914">
    <property type="entry name" value="EcfT"/>
    <property type="match status" value="1"/>
</dbReference>
<protein>
    <submittedName>
        <fullName evidence="7">Energy-coupling factor transporter transmembrane protein EcfT</fullName>
    </submittedName>
</protein>
<dbReference type="InterPro" id="IPR003339">
    <property type="entry name" value="ABC/ECF_trnsptr_transmembrane"/>
</dbReference>
<accession>A0ABY5E4N1</accession>
<evidence type="ECO:0000256" key="3">
    <source>
        <dbReference type="ARBA" id="ARBA00022692"/>
    </source>
</evidence>
<feature type="transmembrane region" description="Helical" evidence="6">
    <location>
        <begin position="75"/>
        <end position="93"/>
    </location>
</feature>
<dbReference type="RefSeq" id="WP_254576213.1">
    <property type="nucleotide sequence ID" value="NZ_CP100595.1"/>
</dbReference>
<sequence>MSIFNPAISLVCAFFYSLLVSFSYFEVYFIIPLIFLLFINKDNLLYIFKKLLFLNLFIFILFLTLLYSSSFEDALNIYIRANAIILFNLSLFFSSKGYDIVRALSILKLPKSLVATTYFTLKMIEFLSTDFVLIKNSLKARGFKANTSLFTYETFGNILGLLFVKAIRKSYALKQTFIYRGFNGEIFLNDDFSLNIKDYYLIVVTFSIILIKVIYELFI</sequence>
<dbReference type="Pfam" id="PF02361">
    <property type="entry name" value="CbiQ"/>
    <property type="match status" value="1"/>
</dbReference>
<keyword evidence="2" id="KW-1003">Cell membrane</keyword>
<evidence type="ECO:0000256" key="2">
    <source>
        <dbReference type="ARBA" id="ARBA00022475"/>
    </source>
</evidence>
<keyword evidence="8" id="KW-1185">Reference proteome</keyword>
<dbReference type="InterPro" id="IPR051611">
    <property type="entry name" value="ECF_transporter_component"/>
</dbReference>
<evidence type="ECO:0000256" key="1">
    <source>
        <dbReference type="ARBA" id="ARBA00004141"/>
    </source>
</evidence>
<evidence type="ECO:0000256" key="5">
    <source>
        <dbReference type="ARBA" id="ARBA00023136"/>
    </source>
</evidence>
<evidence type="ECO:0000256" key="4">
    <source>
        <dbReference type="ARBA" id="ARBA00022989"/>
    </source>
</evidence>
<reference evidence="7" key="1">
    <citation type="submission" date="2022-07" db="EMBL/GenBank/DDBJ databases">
        <title>Arcobacter roscoffensis sp. nov., a marine bacterium isolated from coastal seawater collected from Roscoff, France.</title>
        <authorList>
            <person name="Pascual J."/>
            <person name="Lepeaux C."/>
            <person name="Methner A."/>
            <person name="Overmann J."/>
        </authorList>
    </citation>
    <scope>NUCLEOTIDE SEQUENCE</scope>
    <source>
        <strain evidence="7">ARW1-2F2</strain>
    </source>
</reference>
<dbReference type="PANTHER" id="PTHR34857:SF2">
    <property type="entry name" value="SLL0384 PROTEIN"/>
    <property type="match status" value="1"/>
</dbReference>
<evidence type="ECO:0000256" key="6">
    <source>
        <dbReference type="SAM" id="Phobius"/>
    </source>
</evidence>
<dbReference type="EMBL" id="CP100595">
    <property type="protein sequence ID" value="UTJ06033.1"/>
    <property type="molecule type" value="Genomic_DNA"/>
</dbReference>
<dbReference type="Proteomes" id="UP001060012">
    <property type="component" value="Chromosome"/>
</dbReference>
<keyword evidence="5 6" id="KW-0472">Membrane</keyword>
<feature type="transmembrane region" description="Helical" evidence="6">
    <location>
        <begin position="199"/>
        <end position="218"/>
    </location>
</feature>
<name>A0ABY5E4N1_9BACT</name>
<gene>
    <name evidence="7" type="ORF">NJU99_12340</name>
</gene>